<sequence>MAVLSEEPSLPPPLQAAVQQLIALYDGASSTSLDSAVWSGVARSGKTLADSLRSEALRTAAGQAGLVSAVAGLLAQAVLAQGGGAELLSAQTELARVVGNLCFEHDPNRQLVLDADIPLSLARLLGRTLEVLHEGEEVPEGGQRPLSIDELKFVRATTGAFLNASLKFDPMRRHLSRREILVPLLALLDARTTAGKSTSPVYTVGCWAHEVGEGDNADEREERLQIGQMAAGWTANVLEDVLGESKTDFPPSGVLSLASIVLAVSSPSASSTLPSHVSTDDATDYLDTDIELLTIASSLLESLAQDLPSAASALAFSTSSPSLPYPDRTLLHQLLTFIARASAPAHWALAASDDPARADKAFAAVKAAVVRAVVEAPNNDEVMERLWSETRSGTGQGEGQGRSWLVEMLVRWLEEAQGEGREDMLIAAAHVLAGLGRKDEHTLSLVHDYALAEPLARTVAERVSGAIGRTGRPGETTQILFGVVSLLRHLAIPAANRDILGKAGVISPTAELLRRELDMVQPLQGAVIGLLKHLVTGNISNALAVLGLPPPSSDTSSTTPLDTLLALISRTDELRLRAEGTRVLVNLARTLFSLPSCATLHEDGGLAAAVVQGREQLVRRDVSDAMGELVRGSEKFPILVNEGVVGLTLVAGSGSKGASLVLASLLHPPSRAAPPASAPEPNPLDAAAASASIATLSAPPPPPAPAPAPDDAPPTAAAMLARWLSLAPTLIQQPTPSQALLRPEMLANAASLLHAVVLGGTAGSSRGGVEALKELVQVPLEAAAAALDGPAGEAARRAAEAVASVQEQ</sequence>
<organism evidence="2 3">
    <name type="scientific">Rhodotorula graminis (strain WP1)</name>
    <dbReference type="NCBI Taxonomy" id="578459"/>
    <lineage>
        <taxon>Eukaryota</taxon>
        <taxon>Fungi</taxon>
        <taxon>Dikarya</taxon>
        <taxon>Basidiomycota</taxon>
        <taxon>Pucciniomycotina</taxon>
        <taxon>Microbotryomycetes</taxon>
        <taxon>Sporidiobolales</taxon>
        <taxon>Sporidiobolaceae</taxon>
        <taxon>Rhodotorula</taxon>
    </lineage>
</organism>
<evidence type="ECO:0000256" key="1">
    <source>
        <dbReference type="SAM" id="MobiDB-lite"/>
    </source>
</evidence>
<dbReference type="Proteomes" id="UP000053890">
    <property type="component" value="Unassembled WGS sequence"/>
</dbReference>
<reference evidence="2 3" key="1">
    <citation type="journal article" date="2015" name="Front. Microbiol.">
        <title>Genome sequence of the plant growth promoting endophytic yeast Rhodotorula graminis WP1.</title>
        <authorList>
            <person name="Firrincieli A."/>
            <person name="Otillar R."/>
            <person name="Salamov A."/>
            <person name="Schmutz J."/>
            <person name="Khan Z."/>
            <person name="Redman R.S."/>
            <person name="Fleck N.D."/>
            <person name="Lindquist E."/>
            <person name="Grigoriev I.V."/>
            <person name="Doty S.L."/>
        </authorList>
    </citation>
    <scope>NUCLEOTIDE SEQUENCE [LARGE SCALE GENOMIC DNA]</scope>
    <source>
        <strain evidence="2 3">WP1</strain>
    </source>
</reference>
<dbReference type="PANTHER" id="PTHR10957">
    <property type="entry name" value="RAP1 GTPASE-GDP DISSOCIATION STIMULATOR 1"/>
    <property type="match status" value="1"/>
</dbReference>
<feature type="compositionally biased region" description="Pro residues" evidence="1">
    <location>
        <begin position="698"/>
        <end position="712"/>
    </location>
</feature>
<dbReference type="AlphaFoldDB" id="A0A194SDY0"/>
<keyword evidence="3" id="KW-1185">Reference proteome</keyword>
<gene>
    <name evidence="2" type="ORF">RHOBADRAFT_51482</name>
</gene>
<name>A0A194SDY0_RHOGW</name>
<dbReference type="STRING" id="578459.A0A194SDY0"/>
<feature type="region of interest" description="Disordered" evidence="1">
    <location>
        <begin position="694"/>
        <end position="714"/>
    </location>
</feature>
<dbReference type="Gene3D" id="1.25.10.10">
    <property type="entry name" value="Leucine-rich Repeat Variant"/>
    <property type="match status" value="2"/>
</dbReference>
<evidence type="ECO:0000313" key="2">
    <source>
        <dbReference type="EMBL" id="KPV77656.1"/>
    </source>
</evidence>
<dbReference type="InterPro" id="IPR040144">
    <property type="entry name" value="RAP1GDS1"/>
</dbReference>
<dbReference type="OrthoDB" id="26149at2759"/>
<dbReference type="InterPro" id="IPR016024">
    <property type="entry name" value="ARM-type_fold"/>
</dbReference>
<dbReference type="InterPro" id="IPR011989">
    <property type="entry name" value="ARM-like"/>
</dbReference>
<dbReference type="OMA" id="PRRALDM"/>
<protein>
    <submittedName>
        <fullName evidence="2">Uncharacterized protein</fullName>
    </submittedName>
</protein>
<proteinExistence type="predicted"/>
<evidence type="ECO:0000313" key="3">
    <source>
        <dbReference type="Proteomes" id="UP000053890"/>
    </source>
</evidence>
<dbReference type="RefSeq" id="XP_018273705.1">
    <property type="nucleotide sequence ID" value="XM_018415863.1"/>
</dbReference>
<accession>A0A194SDY0</accession>
<dbReference type="GO" id="GO:0005085">
    <property type="term" value="F:guanyl-nucleotide exchange factor activity"/>
    <property type="evidence" value="ECO:0007669"/>
    <property type="project" value="InterPro"/>
</dbReference>
<dbReference type="SUPFAM" id="SSF48371">
    <property type="entry name" value="ARM repeat"/>
    <property type="match status" value="1"/>
</dbReference>
<dbReference type="GeneID" id="28976311"/>
<dbReference type="EMBL" id="KQ474074">
    <property type="protein sequence ID" value="KPV77656.1"/>
    <property type="molecule type" value="Genomic_DNA"/>
</dbReference>